<organism evidence="1 2">
    <name type="scientific">Caenorhabditis tropicalis</name>
    <dbReference type="NCBI Taxonomy" id="1561998"/>
    <lineage>
        <taxon>Eukaryota</taxon>
        <taxon>Metazoa</taxon>
        <taxon>Ecdysozoa</taxon>
        <taxon>Nematoda</taxon>
        <taxon>Chromadorea</taxon>
        <taxon>Rhabditida</taxon>
        <taxon>Rhabditina</taxon>
        <taxon>Rhabditomorpha</taxon>
        <taxon>Rhabditoidea</taxon>
        <taxon>Rhabditidae</taxon>
        <taxon>Peloderinae</taxon>
        <taxon>Caenorhabditis</taxon>
    </lineage>
</organism>
<evidence type="ECO:0000313" key="2">
    <source>
        <dbReference type="WBParaSite" id="Csp11.Scaffold630.g22240.t1"/>
    </source>
</evidence>
<dbReference type="AlphaFoldDB" id="A0A1I7V494"/>
<keyword evidence="1" id="KW-1185">Reference proteome</keyword>
<reference evidence="2" key="1">
    <citation type="submission" date="2016-11" db="UniProtKB">
        <authorList>
            <consortium name="WormBaseParasite"/>
        </authorList>
    </citation>
    <scope>IDENTIFICATION</scope>
</reference>
<dbReference type="Proteomes" id="UP000095282">
    <property type="component" value="Unplaced"/>
</dbReference>
<accession>A0A1I7V494</accession>
<proteinExistence type="predicted"/>
<sequence length="89" mass="10397">MALMDQAMRKLNLTDVHFMNPGNIVNVDTIVNSHVIQDKEELIRRMKQKVNDTANEMVRNQPQQVPEWNRARVKLPRPVVRNQSRIHSG</sequence>
<protein>
    <submittedName>
        <fullName evidence="2">Twitching motility protein PilT</fullName>
    </submittedName>
</protein>
<dbReference type="WBParaSite" id="Csp11.Scaffold630.g22240.t1">
    <property type="protein sequence ID" value="Csp11.Scaffold630.g22240.t1"/>
    <property type="gene ID" value="Csp11.Scaffold630.g22240"/>
</dbReference>
<evidence type="ECO:0000313" key="1">
    <source>
        <dbReference type="Proteomes" id="UP000095282"/>
    </source>
</evidence>
<name>A0A1I7V494_9PELO</name>
<dbReference type="eggNOG" id="ENOG502TJ5C">
    <property type="taxonomic scope" value="Eukaryota"/>
</dbReference>